<organism evidence="1 2">
    <name type="scientific">Blautia obeum</name>
    <dbReference type="NCBI Taxonomy" id="40520"/>
    <lineage>
        <taxon>Bacteria</taxon>
        <taxon>Bacillati</taxon>
        <taxon>Bacillota</taxon>
        <taxon>Clostridia</taxon>
        <taxon>Lachnospirales</taxon>
        <taxon>Lachnospiraceae</taxon>
        <taxon>Blautia</taxon>
    </lineage>
</organism>
<dbReference type="RefSeq" id="WP_117850155.1">
    <property type="nucleotide sequence ID" value="NZ_QRUH01000029.1"/>
</dbReference>
<accession>A0A412EL31</accession>
<evidence type="ECO:0000313" key="2">
    <source>
        <dbReference type="Proteomes" id="UP000285839"/>
    </source>
</evidence>
<reference evidence="1 2" key="1">
    <citation type="submission" date="2018-08" db="EMBL/GenBank/DDBJ databases">
        <title>A genome reference for cultivated species of the human gut microbiota.</title>
        <authorList>
            <person name="Zou Y."/>
            <person name="Xue W."/>
            <person name="Luo G."/>
        </authorList>
    </citation>
    <scope>NUCLEOTIDE SEQUENCE [LARGE SCALE GENOMIC DNA]</scope>
    <source>
        <strain evidence="1 2">AF25-21</strain>
    </source>
</reference>
<protein>
    <submittedName>
        <fullName evidence="1">Uncharacterized protein</fullName>
    </submittedName>
</protein>
<sequence length="72" mass="8279">MKYKCVKAFTLDTYDGDGFYVDGYMEIKVGEVYEVGNENIIDGEIHLDGANVNRWIEISKETLEKHFVEVEA</sequence>
<comment type="caution">
    <text evidence="1">The sequence shown here is derived from an EMBL/GenBank/DDBJ whole genome shotgun (WGS) entry which is preliminary data.</text>
</comment>
<dbReference type="EMBL" id="QRUH01000029">
    <property type="protein sequence ID" value="RGR44439.1"/>
    <property type="molecule type" value="Genomic_DNA"/>
</dbReference>
<evidence type="ECO:0000313" key="1">
    <source>
        <dbReference type="EMBL" id="RGR44439.1"/>
    </source>
</evidence>
<name>A0A412EL31_9FIRM</name>
<proteinExistence type="predicted"/>
<gene>
    <name evidence="1" type="ORF">DWY46_18900</name>
</gene>
<dbReference type="AlphaFoldDB" id="A0A412EL31"/>
<dbReference type="Proteomes" id="UP000285839">
    <property type="component" value="Unassembled WGS sequence"/>
</dbReference>